<dbReference type="AlphaFoldDB" id="B8GFZ8"/>
<protein>
    <submittedName>
        <fullName evidence="1">Uncharacterized protein</fullName>
    </submittedName>
</protein>
<dbReference type="KEGG" id="mpl:Mpal_2775"/>
<name>B8GFZ8_METPE</name>
<evidence type="ECO:0000313" key="1">
    <source>
        <dbReference type="EMBL" id="ACL18031.1"/>
    </source>
</evidence>
<evidence type="ECO:0000313" key="2">
    <source>
        <dbReference type="Proteomes" id="UP000002457"/>
    </source>
</evidence>
<organism evidence="1 2">
    <name type="scientific">Methanosphaerula palustris (strain ATCC BAA-1556 / DSM 19958 / E1-9c)</name>
    <dbReference type="NCBI Taxonomy" id="521011"/>
    <lineage>
        <taxon>Archaea</taxon>
        <taxon>Methanobacteriati</taxon>
        <taxon>Methanobacteriota</taxon>
        <taxon>Stenosarchaea group</taxon>
        <taxon>Methanomicrobia</taxon>
        <taxon>Methanomicrobiales</taxon>
        <taxon>Methanoregulaceae</taxon>
        <taxon>Methanosphaerula</taxon>
    </lineage>
</organism>
<gene>
    <name evidence="1" type="ordered locus">Mpal_2775</name>
</gene>
<accession>B8GFZ8</accession>
<proteinExistence type="predicted"/>
<keyword evidence="2" id="KW-1185">Reference proteome</keyword>
<dbReference type="HOGENOM" id="CLU_1965586_0_0_2"/>
<dbReference type="EMBL" id="CP001338">
    <property type="protein sequence ID" value="ACL18031.1"/>
    <property type="molecule type" value="Genomic_DNA"/>
</dbReference>
<sequence length="127" mass="13934">MCEMCEMLKKTATDLEVTLIHVGDRLPCYDGQAYEVRRAEVLPAPVGERVPPGVAMQGVELVPVGVDGADGIQIPIITDPHGRVICIYGWEGQYQPVESNQIPWCSMRTGRLCVALDGWPYLPPGIE</sequence>
<dbReference type="Proteomes" id="UP000002457">
    <property type="component" value="Chromosome"/>
</dbReference>
<reference evidence="1 2" key="1">
    <citation type="journal article" date="2015" name="Genome Announc.">
        <title>Complete Genome Sequence of Methanosphaerula palustris E1-9CT, a Hydrogenotrophic Methanogen Isolated from a Minerotrophic Fen Peatland.</title>
        <authorList>
            <person name="Cadillo-Quiroz H."/>
            <person name="Browne P."/>
            <person name="Kyrpides N."/>
            <person name="Woyke T."/>
            <person name="Goodwin L."/>
            <person name="Detter C."/>
            <person name="Yavitt J.B."/>
            <person name="Zinder S.H."/>
        </authorList>
    </citation>
    <scope>NUCLEOTIDE SEQUENCE [LARGE SCALE GENOMIC DNA]</scope>
    <source>
        <strain evidence="2">ATCC BAA-1556 / DSM 19958 / E1-9c</strain>
    </source>
</reference>